<feature type="zinc finger region" description="CR-type" evidence="5">
    <location>
        <begin position="408"/>
        <end position="492"/>
    </location>
</feature>
<dbReference type="GO" id="GO:0003676">
    <property type="term" value="F:nucleic acid binding"/>
    <property type="evidence" value="ECO:0007669"/>
    <property type="project" value="InterPro"/>
</dbReference>
<dbReference type="Gene3D" id="4.10.60.10">
    <property type="entry name" value="Zinc finger, CCHC-type"/>
    <property type="match status" value="1"/>
</dbReference>
<dbReference type="InterPro" id="IPR001878">
    <property type="entry name" value="Znf_CCHC"/>
</dbReference>
<accession>A0A8W8KIB3</accession>
<dbReference type="GO" id="GO:0008270">
    <property type="term" value="F:zinc ion binding"/>
    <property type="evidence" value="ECO:0007669"/>
    <property type="project" value="UniProtKB-KW"/>
</dbReference>
<evidence type="ECO:0000256" key="2">
    <source>
        <dbReference type="ARBA" id="ARBA00022737"/>
    </source>
</evidence>
<evidence type="ECO:0000313" key="9">
    <source>
        <dbReference type="EnsemblMetazoa" id="G23715.1:cds"/>
    </source>
</evidence>
<evidence type="ECO:0000313" key="10">
    <source>
        <dbReference type="Proteomes" id="UP000005408"/>
    </source>
</evidence>
<evidence type="ECO:0000256" key="5">
    <source>
        <dbReference type="PROSITE-ProRule" id="PRU00546"/>
    </source>
</evidence>
<evidence type="ECO:0000259" key="8">
    <source>
        <dbReference type="PROSITE" id="PS51188"/>
    </source>
</evidence>
<dbReference type="PROSITE" id="PS50158">
    <property type="entry name" value="ZF_CCHC"/>
    <property type="match status" value="1"/>
</dbReference>
<dbReference type="PANTHER" id="PTHR43888">
    <property type="entry name" value="DNAJ-LIKE-2, ISOFORM A-RELATED"/>
    <property type="match status" value="1"/>
</dbReference>
<keyword evidence="10" id="KW-1185">Reference proteome</keyword>
<dbReference type="PROSITE" id="PS51188">
    <property type="entry name" value="ZF_CR"/>
    <property type="match status" value="1"/>
</dbReference>
<dbReference type="SMART" id="SM00343">
    <property type="entry name" value="ZnF_C2HC"/>
    <property type="match status" value="1"/>
</dbReference>
<dbReference type="CDD" id="cd10719">
    <property type="entry name" value="DnaJ_zf"/>
    <property type="match status" value="1"/>
</dbReference>
<feature type="region of interest" description="Disordered" evidence="6">
    <location>
        <begin position="82"/>
        <end position="104"/>
    </location>
</feature>
<dbReference type="SUPFAM" id="SSF57756">
    <property type="entry name" value="Retrovirus zinc finger-like domains"/>
    <property type="match status" value="1"/>
</dbReference>
<keyword evidence="2" id="KW-0677">Repeat</keyword>
<dbReference type="GO" id="GO:0006457">
    <property type="term" value="P:protein folding"/>
    <property type="evidence" value="ECO:0007669"/>
    <property type="project" value="InterPro"/>
</dbReference>
<sequence>MEDHMGTLTSGMRDIMKKMEALVRERSSSRCPKRQQMRTTSRSPSPSGRRCYQCGGIGHFKSECPSLNSVNKPSRVDKTVTFAEPRNEGNEKGSSGNCHHSSGRDLSMKGFEVGPVSISLGSQVFTVEEVNVAPIDDNMLLGLDFLLEHRMVVNMDTGSNPVFCVVNLSEKLINLKHGQVVGFAYEVSDIIEGDTEEVKVKKVSTSSTYISTMPHYRRYQPAPNYSSLRQERGEHYLNYVRRSTSPRRLIEPTRLVYDLALLSDGTSQRDICDAILDQYSLTQDQFDVRWIEKIRNEARTILCTERWVEDNLLSLIRSSNLRRRARSTATAASSSPSGMCVDIRLRNNPKLDVVRENAVEDPLSYTEESVREIANTDCPISNFFPCEINLYGETSLVFVMSFEDLYNGKTAKLQLSKTIICSKCKGAGGKPGAMQKCRTCNGRGLKITMRQLGPGMVQQMQSVCPDCHGEGKIINEKDRCKECKGKKLQMKPRYWKFMWTKE</sequence>
<feature type="domain" description="CCHC-type" evidence="7">
    <location>
        <begin position="49"/>
        <end position="66"/>
    </location>
</feature>
<dbReference type="AlphaFoldDB" id="A0A8W8KIB3"/>
<dbReference type="InterPro" id="IPR001305">
    <property type="entry name" value="HSP_DnaJ_Cys-rich_dom"/>
</dbReference>
<dbReference type="Proteomes" id="UP000005408">
    <property type="component" value="Unassembled WGS sequence"/>
</dbReference>
<evidence type="ECO:0000259" key="7">
    <source>
        <dbReference type="PROSITE" id="PS50158"/>
    </source>
</evidence>
<keyword evidence="1 5" id="KW-0479">Metal-binding</keyword>
<evidence type="ECO:0000256" key="4">
    <source>
        <dbReference type="ARBA" id="ARBA00022833"/>
    </source>
</evidence>
<proteinExistence type="predicted"/>
<evidence type="ECO:0000256" key="1">
    <source>
        <dbReference type="ARBA" id="ARBA00022723"/>
    </source>
</evidence>
<organism evidence="9 10">
    <name type="scientific">Magallana gigas</name>
    <name type="common">Pacific oyster</name>
    <name type="synonym">Crassostrea gigas</name>
    <dbReference type="NCBI Taxonomy" id="29159"/>
    <lineage>
        <taxon>Eukaryota</taxon>
        <taxon>Metazoa</taxon>
        <taxon>Spiralia</taxon>
        <taxon>Lophotrochozoa</taxon>
        <taxon>Mollusca</taxon>
        <taxon>Bivalvia</taxon>
        <taxon>Autobranchia</taxon>
        <taxon>Pteriomorphia</taxon>
        <taxon>Ostreida</taxon>
        <taxon>Ostreoidea</taxon>
        <taxon>Ostreidae</taxon>
        <taxon>Magallana</taxon>
    </lineage>
</organism>
<dbReference type="InterPro" id="IPR044713">
    <property type="entry name" value="DNJA1/2-like"/>
</dbReference>
<dbReference type="FunFam" id="2.10.230.10:FF:000001">
    <property type="entry name" value="DnaJ subfamily A member 2"/>
    <property type="match status" value="1"/>
</dbReference>
<dbReference type="GO" id="GO:0051082">
    <property type="term" value="F:unfolded protein binding"/>
    <property type="evidence" value="ECO:0007669"/>
    <property type="project" value="InterPro"/>
</dbReference>
<keyword evidence="4 5" id="KW-0862">Zinc</keyword>
<evidence type="ECO:0000256" key="3">
    <source>
        <dbReference type="ARBA" id="ARBA00022771"/>
    </source>
</evidence>
<reference evidence="9" key="1">
    <citation type="submission" date="2022-08" db="UniProtKB">
        <authorList>
            <consortium name="EnsemblMetazoa"/>
        </authorList>
    </citation>
    <scope>IDENTIFICATION</scope>
    <source>
        <strain evidence="9">05x7-T-G4-1.051#20</strain>
    </source>
</reference>
<dbReference type="GO" id="GO:0030544">
    <property type="term" value="F:Hsp70 protein binding"/>
    <property type="evidence" value="ECO:0007669"/>
    <property type="project" value="InterPro"/>
</dbReference>
<evidence type="ECO:0008006" key="11">
    <source>
        <dbReference type="Google" id="ProtNLM"/>
    </source>
</evidence>
<dbReference type="EnsemblMetazoa" id="G23715.1">
    <property type="protein sequence ID" value="G23715.1:cds"/>
    <property type="gene ID" value="G23715"/>
</dbReference>
<dbReference type="InterPro" id="IPR036875">
    <property type="entry name" value="Znf_CCHC_sf"/>
</dbReference>
<dbReference type="Pfam" id="PF00684">
    <property type="entry name" value="DnaJ_CXXCXGXG"/>
    <property type="match status" value="1"/>
</dbReference>
<feature type="region of interest" description="Disordered" evidence="6">
    <location>
        <begin position="23"/>
        <end position="48"/>
    </location>
</feature>
<dbReference type="InterPro" id="IPR036410">
    <property type="entry name" value="HSP_DnaJ_Cys-rich_dom_sf"/>
</dbReference>
<dbReference type="Pfam" id="PF00098">
    <property type="entry name" value="zf-CCHC"/>
    <property type="match status" value="1"/>
</dbReference>
<dbReference type="Gene3D" id="2.10.230.10">
    <property type="entry name" value="Heat shock protein DnaJ, cysteine-rich domain"/>
    <property type="match status" value="1"/>
</dbReference>
<feature type="domain" description="CR-type" evidence="8">
    <location>
        <begin position="408"/>
        <end position="492"/>
    </location>
</feature>
<name>A0A8W8KIB3_MAGGI</name>
<evidence type="ECO:0000256" key="6">
    <source>
        <dbReference type="SAM" id="MobiDB-lite"/>
    </source>
</evidence>
<feature type="compositionally biased region" description="Low complexity" evidence="6">
    <location>
        <begin position="38"/>
        <end position="48"/>
    </location>
</feature>
<dbReference type="SUPFAM" id="SSF57938">
    <property type="entry name" value="DnaJ/Hsp40 cysteine-rich domain"/>
    <property type="match status" value="1"/>
</dbReference>
<keyword evidence="3 5" id="KW-0863">Zinc-finger</keyword>
<protein>
    <recommendedName>
        <fullName evidence="11">CCHC-type domain-containing protein</fullName>
    </recommendedName>
</protein>